<sequence length="116" mass="13723">MIYAIEDSYLWNKKVIFAGWNIKEYFFQFPIENIMMRNMNVRKPADDKKYLQIYKEKGPLTAVKEYREDTGCSLREAKEYIDSLRIKYGLKQPLSGGGCMLVFMLLMTVAFSFMLF</sequence>
<evidence type="ECO:0000313" key="3">
    <source>
        <dbReference type="Proteomes" id="UP001193734"/>
    </source>
</evidence>
<protein>
    <submittedName>
        <fullName evidence="2">Uncharacterized protein</fullName>
    </submittedName>
</protein>
<dbReference type="RefSeq" id="WP_172175932.1">
    <property type="nucleotide sequence ID" value="NZ_CASGKG010000014.1"/>
</dbReference>
<proteinExistence type="predicted"/>
<name>A0ABX2AUF7_9BACT</name>
<dbReference type="Proteomes" id="UP001193734">
    <property type="component" value="Unassembled WGS sequence"/>
</dbReference>
<keyword evidence="3" id="KW-1185">Reference proteome</keyword>
<accession>A0ABX2AUF7</accession>
<evidence type="ECO:0000256" key="1">
    <source>
        <dbReference type="SAM" id="Phobius"/>
    </source>
</evidence>
<comment type="caution">
    <text evidence="2">The sequence shown here is derived from an EMBL/GenBank/DDBJ whole genome shotgun (WGS) entry which is preliminary data.</text>
</comment>
<dbReference type="EMBL" id="JABKKE010000003">
    <property type="protein sequence ID" value="NPE13338.1"/>
    <property type="molecule type" value="Genomic_DNA"/>
</dbReference>
<keyword evidence="1" id="KW-1133">Transmembrane helix</keyword>
<keyword evidence="1" id="KW-0472">Membrane</keyword>
<reference evidence="2 3" key="1">
    <citation type="submission" date="2020-05" db="EMBL/GenBank/DDBJ databases">
        <title>Distinct polysaccharide utilization as determinants for interspecies competition between intestinal Prevotella spp.</title>
        <authorList>
            <person name="Galvez E.J.C."/>
            <person name="Iljazovic A."/>
            <person name="Strowig T."/>
        </authorList>
    </citation>
    <scope>NUCLEOTIDE SEQUENCE [LARGE SCALE GENOMIC DNA]</scope>
    <source>
        <strain evidence="2 3">PROD</strain>
    </source>
</reference>
<dbReference type="GeneID" id="82156763"/>
<evidence type="ECO:0000313" key="2">
    <source>
        <dbReference type="EMBL" id="NPE13338.1"/>
    </source>
</evidence>
<keyword evidence="1" id="KW-0812">Transmembrane</keyword>
<dbReference type="Gene3D" id="3.30.1390.10">
    <property type="match status" value="1"/>
</dbReference>
<dbReference type="InterPro" id="IPR014719">
    <property type="entry name" value="Ribosomal_bL12_C/ClpS-like"/>
</dbReference>
<gene>
    <name evidence="2" type="ORF">HPS55_03190</name>
</gene>
<feature type="transmembrane region" description="Helical" evidence="1">
    <location>
        <begin position="94"/>
        <end position="115"/>
    </location>
</feature>
<organism evidence="2 3">
    <name type="scientific">Xylanibacter rodentium</name>
    <dbReference type="NCBI Taxonomy" id="2736289"/>
    <lineage>
        <taxon>Bacteria</taxon>
        <taxon>Pseudomonadati</taxon>
        <taxon>Bacteroidota</taxon>
        <taxon>Bacteroidia</taxon>
        <taxon>Bacteroidales</taxon>
        <taxon>Prevotellaceae</taxon>
        <taxon>Xylanibacter</taxon>
    </lineage>
</organism>